<dbReference type="RefSeq" id="WP_385942478.1">
    <property type="nucleotide sequence ID" value="NZ_JBHSOZ010000009.1"/>
</dbReference>
<evidence type="ECO:0000313" key="1">
    <source>
        <dbReference type="EMBL" id="MFC5713990.1"/>
    </source>
</evidence>
<dbReference type="InterPro" id="IPR025373">
    <property type="entry name" value="DUF4363"/>
</dbReference>
<accession>A0ABW0YRH8</accession>
<dbReference type="Pfam" id="PF14276">
    <property type="entry name" value="DUF4363"/>
    <property type="match status" value="1"/>
</dbReference>
<reference evidence="2" key="1">
    <citation type="journal article" date="2019" name="Int. J. Syst. Evol. Microbiol.">
        <title>The Global Catalogue of Microorganisms (GCM) 10K type strain sequencing project: providing services to taxonomists for standard genome sequencing and annotation.</title>
        <authorList>
            <consortium name="The Broad Institute Genomics Platform"/>
            <consortium name="The Broad Institute Genome Sequencing Center for Infectious Disease"/>
            <person name="Wu L."/>
            <person name="Ma J."/>
        </authorList>
    </citation>
    <scope>NUCLEOTIDE SEQUENCE [LARGE SCALE GENOMIC DNA]</scope>
    <source>
        <strain evidence="2">CECT 7184</strain>
    </source>
</reference>
<name>A0ABW0YRH8_9BACI</name>
<protein>
    <submittedName>
        <fullName evidence="1">DUF4363 family protein</fullName>
    </submittedName>
</protein>
<proteinExistence type="predicted"/>
<evidence type="ECO:0000313" key="2">
    <source>
        <dbReference type="Proteomes" id="UP001596142"/>
    </source>
</evidence>
<sequence length="120" mass="13937">MRKFFLYLVPSLFFVASLLLMTSGGWLKEPVGKSDDVLFHVENIEQYIQEKRWEEAASEHKKALQAWDQVSKRVQFSAERDIINEIKGSLSRIKGGIKAQNANTTLSEIYYFYGLWEDLT</sequence>
<dbReference type="Proteomes" id="UP001596142">
    <property type="component" value="Unassembled WGS sequence"/>
</dbReference>
<keyword evidence="2" id="KW-1185">Reference proteome</keyword>
<dbReference type="EMBL" id="JBHSOZ010000009">
    <property type="protein sequence ID" value="MFC5713990.1"/>
    <property type="molecule type" value="Genomic_DNA"/>
</dbReference>
<comment type="caution">
    <text evidence="1">The sequence shown here is derived from an EMBL/GenBank/DDBJ whole genome shotgun (WGS) entry which is preliminary data.</text>
</comment>
<organism evidence="1 2">
    <name type="scientific">Thalassorhabdus alkalitolerans</name>
    <dbReference type="NCBI Taxonomy" id="2282697"/>
    <lineage>
        <taxon>Bacteria</taxon>
        <taxon>Bacillati</taxon>
        <taxon>Bacillota</taxon>
        <taxon>Bacilli</taxon>
        <taxon>Bacillales</taxon>
        <taxon>Bacillaceae</taxon>
        <taxon>Thalassorhabdus</taxon>
    </lineage>
</organism>
<gene>
    <name evidence="1" type="ORF">ACFPU1_14595</name>
</gene>